<reference evidence="3 4" key="1">
    <citation type="submission" date="2024-10" db="EMBL/GenBank/DDBJ databases">
        <authorList>
            <person name="Ryan C."/>
        </authorList>
    </citation>
    <scope>NUCLEOTIDE SEQUENCE [LARGE SCALE GENOMIC DNA]</scope>
</reference>
<feature type="domain" description="F-box" evidence="1">
    <location>
        <begin position="15"/>
        <end position="54"/>
    </location>
</feature>
<organism evidence="3 4">
    <name type="scientific">Urochloa decumbens</name>
    <dbReference type="NCBI Taxonomy" id="240449"/>
    <lineage>
        <taxon>Eukaryota</taxon>
        <taxon>Viridiplantae</taxon>
        <taxon>Streptophyta</taxon>
        <taxon>Embryophyta</taxon>
        <taxon>Tracheophyta</taxon>
        <taxon>Spermatophyta</taxon>
        <taxon>Magnoliopsida</taxon>
        <taxon>Liliopsida</taxon>
        <taxon>Poales</taxon>
        <taxon>Poaceae</taxon>
        <taxon>PACMAD clade</taxon>
        <taxon>Panicoideae</taxon>
        <taxon>Panicodae</taxon>
        <taxon>Paniceae</taxon>
        <taxon>Melinidinae</taxon>
        <taxon>Urochloa</taxon>
    </lineage>
</organism>
<dbReference type="PANTHER" id="PTHR34709">
    <property type="entry name" value="OS10G0396666 PROTEIN"/>
    <property type="match status" value="1"/>
</dbReference>
<dbReference type="EMBL" id="OZ075115">
    <property type="protein sequence ID" value="CAL5069969.1"/>
    <property type="molecule type" value="Genomic_DNA"/>
</dbReference>
<keyword evidence="4" id="KW-1185">Reference proteome</keyword>
<accession>A0ABC9F5J1</accession>
<dbReference type="Pfam" id="PF00646">
    <property type="entry name" value="F-box"/>
    <property type="match status" value="1"/>
</dbReference>
<dbReference type="Proteomes" id="UP001497457">
    <property type="component" value="Chromosome 5rd"/>
</dbReference>
<dbReference type="EMBL" id="OZ075141">
    <property type="protein sequence ID" value="CAL5030039.1"/>
    <property type="molecule type" value="Genomic_DNA"/>
</dbReference>
<dbReference type="SUPFAM" id="SSF81383">
    <property type="entry name" value="F-box domain"/>
    <property type="match status" value="1"/>
</dbReference>
<dbReference type="AlphaFoldDB" id="A0ABC9F5J1"/>
<dbReference type="InterPro" id="IPR055312">
    <property type="entry name" value="FBL15-like"/>
</dbReference>
<dbReference type="InterPro" id="IPR053781">
    <property type="entry name" value="F-box_AtFBL13-like"/>
</dbReference>
<dbReference type="InterPro" id="IPR036047">
    <property type="entry name" value="F-box-like_dom_sf"/>
</dbReference>
<dbReference type="CDD" id="cd22160">
    <property type="entry name" value="F-box_AtFBL13-like"/>
    <property type="match status" value="1"/>
</dbReference>
<name>A0ABC9F5J1_9POAL</name>
<dbReference type="PANTHER" id="PTHR34709:SF28">
    <property type="entry name" value="OS08G0272601 PROTEIN"/>
    <property type="match status" value="1"/>
</dbReference>
<protein>
    <recommendedName>
        <fullName evidence="1">F-box domain-containing protein</fullName>
    </recommendedName>
</protein>
<evidence type="ECO:0000313" key="3">
    <source>
        <dbReference type="EMBL" id="CAL5069969.1"/>
    </source>
</evidence>
<dbReference type="InterPro" id="IPR001810">
    <property type="entry name" value="F-box_dom"/>
</dbReference>
<sequence>MAAATNSTTGGADLISSLPDDVLLHILELLPDAGDAACTGVLSRRWRGLWTRLPALRFDSGSGRPELSLEFNGPRRFVAMVNDSLALRAAAQTEPAFQHLTISGWIRHAVRNEVRSLVLELDRPSLYKYYARVFATTFAATNKGNKKEQRFVVALEDLPSSSKMETMRLALDGAAVRLPAAATFAALVDLSLENMEFTGVNGQLLNRLLSSACCPSLRKVSLRELGFNGQDELFVVADTLLELSMEKLMWKSDILRLRTPSLRVLRVVACSLDELVLSAPRLEELQFVDDQPFSKIHNFT</sequence>
<evidence type="ECO:0000259" key="1">
    <source>
        <dbReference type="Pfam" id="PF00646"/>
    </source>
</evidence>
<dbReference type="Proteomes" id="UP001497457">
    <property type="component" value="Chromosome 31b"/>
</dbReference>
<gene>
    <name evidence="3" type="ORF">URODEC1_LOCUS102536</name>
    <name evidence="2" type="ORF">URODEC1_LOCUS80721</name>
</gene>
<evidence type="ECO:0000313" key="4">
    <source>
        <dbReference type="Proteomes" id="UP001497457"/>
    </source>
</evidence>
<dbReference type="SUPFAM" id="SSF52047">
    <property type="entry name" value="RNI-like"/>
    <property type="match status" value="1"/>
</dbReference>
<evidence type="ECO:0000313" key="2">
    <source>
        <dbReference type="EMBL" id="CAL5030039.1"/>
    </source>
</evidence>
<proteinExistence type="predicted"/>